<evidence type="ECO:0000313" key="2">
    <source>
        <dbReference type="Proteomes" id="UP000620124"/>
    </source>
</evidence>
<keyword evidence="2" id="KW-1185">Reference proteome</keyword>
<evidence type="ECO:0008006" key="3">
    <source>
        <dbReference type="Google" id="ProtNLM"/>
    </source>
</evidence>
<accession>A0A8H6YFF8</accession>
<dbReference type="PANTHER" id="PTHR35569">
    <property type="entry name" value="CYANAMIDE HYDRATASE DDI2-RELATED"/>
    <property type="match status" value="1"/>
</dbReference>
<dbReference type="AlphaFoldDB" id="A0A8H6YFF8"/>
<sequence>MAGFRLGIAFEELTLRLYHTCLLHDLGWTTTVEGLTHPAHAMTFELHDAFMVYEHLHAVAPAFDAEQVGDIVQSITLHTSQWSSGNSSATGLLMALTVAFDAFGYDSPGPGGLNYSLLFNTMTVQEIEEHCPRNDFFVEGSETFERESTEKPKQVFCLSGGLDALLKGFLVGPIVPKIVPEESRARNVWP</sequence>
<dbReference type="Proteomes" id="UP000620124">
    <property type="component" value="Unassembled WGS sequence"/>
</dbReference>
<reference evidence="1" key="1">
    <citation type="submission" date="2020-05" db="EMBL/GenBank/DDBJ databases">
        <title>Mycena genomes resolve the evolution of fungal bioluminescence.</title>
        <authorList>
            <person name="Tsai I.J."/>
        </authorList>
    </citation>
    <scope>NUCLEOTIDE SEQUENCE</scope>
    <source>
        <strain evidence="1">CCC161011</strain>
    </source>
</reference>
<dbReference type="EMBL" id="JACAZI010000006">
    <property type="protein sequence ID" value="KAF7358004.1"/>
    <property type="molecule type" value="Genomic_DNA"/>
</dbReference>
<protein>
    <recommendedName>
        <fullName evidence="3">HD domain-containing protein</fullName>
    </recommendedName>
</protein>
<evidence type="ECO:0000313" key="1">
    <source>
        <dbReference type="EMBL" id="KAF7358004.1"/>
    </source>
</evidence>
<comment type="caution">
    <text evidence="1">The sequence shown here is derived from an EMBL/GenBank/DDBJ whole genome shotgun (WGS) entry which is preliminary data.</text>
</comment>
<dbReference type="OrthoDB" id="409121at2759"/>
<proteinExistence type="predicted"/>
<dbReference type="PANTHER" id="PTHR35569:SF1">
    <property type="entry name" value="CYANAMIDE HYDRATASE DDI2-RELATED"/>
    <property type="match status" value="1"/>
</dbReference>
<name>A0A8H6YFF8_9AGAR</name>
<gene>
    <name evidence="1" type="ORF">MVEN_00847400</name>
</gene>
<organism evidence="1 2">
    <name type="scientific">Mycena venus</name>
    <dbReference type="NCBI Taxonomy" id="2733690"/>
    <lineage>
        <taxon>Eukaryota</taxon>
        <taxon>Fungi</taxon>
        <taxon>Dikarya</taxon>
        <taxon>Basidiomycota</taxon>
        <taxon>Agaricomycotina</taxon>
        <taxon>Agaricomycetes</taxon>
        <taxon>Agaricomycetidae</taxon>
        <taxon>Agaricales</taxon>
        <taxon>Marasmiineae</taxon>
        <taxon>Mycenaceae</taxon>
        <taxon>Mycena</taxon>
    </lineage>
</organism>